<dbReference type="GO" id="GO:0003677">
    <property type="term" value="F:DNA binding"/>
    <property type="evidence" value="ECO:0007669"/>
    <property type="project" value="UniProtKB-KW"/>
</dbReference>
<dbReference type="Proteomes" id="UP000319432">
    <property type="component" value="Chromosome"/>
</dbReference>
<keyword evidence="5" id="KW-1185">Reference proteome</keyword>
<dbReference type="SUPFAM" id="SSF46689">
    <property type="entry name" value="Homeodomain-like"/>
    <property type="match status" value="1"/>
</dbReference>
<dbReference type="Gene3D" id="3.40.50.10490">
    <property type="entry name" value="Glucose-6-phosphate isomerase like protein, domain 1"/>
    <property type="match status" value="1"/>
</dbReference>
<dbReference type="InterPro" id="IPR009057">
    <property type="entry name" value="Homeodomain-like_sf"/>
</dbReference>
<dbReference type="InterPro" id="IPR047640">
    <property type="entry name" value="RpiR-like"/>
</dbReference>
<keyword evidence="3" id="KW-0804">Transcription</keyword>
<dbReference type="SUPFAM" id="SSF53697">
    <property type="entry name" value="SIS domain"/>
    <property type="match status" value="1"/>
</dbReference>
<evidence type="ECO:0000313" key="5">
    <source>
        <dbReference type="Proteomes" id="UP000319432"/>
    </source>
</evidence>
<gene>
    <name evidence="4" type="ORF">EEL30_14890</name>
</gene>
<dbReference type="PANTHER" id="PTHR30514:SF1">
    <property type="entry name" value="HTH-TYPE TRANSCRIPTIONAL REGULATOR HEXR-RELATED"/>
    <property type="match status" value="1"/>
</dbReference>
<keyword evidence="1" id="KW-0805">Transcription regulation</keyword>
<protein>
    <submittedName>
        <fullName evidence="4">MurR/RpiR family transcriptional regulator</fullName>
    </submittedName>
</protein>
<sequence length="244" mass="28457">MMLFEEQVQKYEYKLNDTDDQIVEYILKNKEEAVKLSIQNLAAKHFTVPNTITRLSKKLGYEGYSQMKISLKEEINQKEEPTKDSLSFNIHKTFSIIDRDKLVIVTKMIQEAHRVLCFAVGDTTPFCEILVKYLKVAGKQAEYYYHRHDMIHELNHLEATDILFLISLSGETPQILDMAKLAKKRGVRLITLTHFHKNSLQQMADANLYCYSPVRKFNEYNITDKTPVMLVLRALAEIYWTTAK</sequence>
<evidence type="ECO:0000256" key="3">
    <source>
        <dbReference type="ARBA" id="ARBA00023163"/>
    </source>
</evidence>
<evidence type="ECO:0000256" key="1">
    <source>
        <dbReference type="ARBA" id="ARBA00023015"/>
    </source>
</evidence>
<organism evidence="4 5">
    <name type="scientific">Brevibacillus laterosporus</name>
    <name type="common">Bacillus laterosporus</name>
    <dbReference type="NCBI Taxonomy" id="1465"/>
    <lineage>
        <taxon>Bacteria</taxon>
        <taxon>Bacillati</taxon>
        <taxon>Bacillota</taxon>
        <taxon>Bacilli</taxon>
        <taxon>Bacillales</taxon>
        <taxon>Paenibacillaceae</taxon>
        <taxon>Brevibacillus</taxon>
    </lineage>
</organism>
<dbReference type="GO" id="GO:1901135">
    <property type="term" value="P:carbohydrate derivative metabolic process"/>
    <property type="evidence" value="ECO:0007669"/>
    <property type="project" value="InterPro"/>
</dbReference>
<dbReference type="Pfam" id="PF01418">
    <property type="entry name" value="HTH_6"/>
    <property type="match status" value="1"/>
</dbReference>
<evidence type="ECO:0000313" key="4">
    <source>
        <dbReference type="EMBL" id="QDX93460.1"/>
    </source>
</evidence>
<dbReference type="OrthoDB" id="370421at2"/>
<accession>A0A502IQ83</accession>
<keyword evidence="2" id="KW-0238">DNA-binding</keyword>
<dbReference type="EMBL" id="CP033464">
    <property type="protein sequence ID" value="QDX93460.1"/>
    <property type="molecule type" value="Genomic_DNA"/>
</dbReference>
<dbReference type="PANTHER" id="PTHR30514">
    <property type="entry name" value="GLUCOKINASE"/>
    <property type="match status" value="1"/>
</dbReference>
<dbReference type="PROSITE" id="PS51464">
    <property type="entry name" value="SIS"/>
    <property type="match status" value="1"/>
</dbReference>
<dbReference type="CDD" id="cd05013">
    <property type="entry name" value="SIS_RpiR"/>
    <property type="match status" value="1"/>
</dbReference>
<dbReference type="PROSITE" id="PS51071">
    <property type="entry name" value="HTH_RPIR"/>
    <property type="match status" value="1"/>
</dbReference>
<dbReference type="GO" id="GO:0097367">
    <property type="term" value="F:carbohydrate derivative binding"/>
    <property type="evidence" value="ECO:0007669"/>
    <property type="project" value="InterPro"/>
</dbReference>
<dbReference type="InterPro" id="IPR036388">
    <property type="entry name" value="WH-like_DNA-bd_sf"/>
</dbReference>
<dbReference type="InterPro" id="IPR001347">
    <property type="entry name" value="SIS_dom"/>
</dbReference>
<evidence type="ECO:0000256" key="2">
    <source>
        <dbReference type="ARBA" id="ARBA00023125"/>
    </source>
</evidence>
<dbReference type="InterPro" id="IPR035472">
    <property type="entry name" value="RpiR-like_SIS"/>
</dbReference>
<dbReference type="Pfam" id="PF01380">
    <property type="entry name" value="SIS"/>
    <property type="match status" value="1"/>
</dbReference>
<dbReference type="InterPro" id="IPR046348">
    <property type="entry name" value="SIS_dom_sf"/>
</dbReference>
<reference evidence="4 5" key="1">
    <citation type="submission" date="2018-11" db="EMBL/GenBank/DDBJ databases">
        <title>Phylogenetic determinants of toxin gene distribution in genomes of Brevibacillus laterosporus.</title>
        <authorList>
            <person name="Glare T.R."/>
            <person name="Durrant A."/>
            <person name="Berry C."/>
            <person name="Palma L."/>
            <person name="Ormskirk M."/>
            <person name="Cox M.O."/>
        </authorList>
    </citation>
    <scope>NUCLEOTIDE SEQUENCE [LARGE SCALE GENOMIC DNA]</scope>
    <source>
        <strain evidence="4 5">1821L</strain>
    </source>
</reference>
<name>A0A502IQ83_BRELA</name>
<dbReference type="Gene3D" id="1.10.10.10">
    <property type="entry name" value="Winged helix-like DNA-binding domain superfamily/Winged helix DNA-binding domain"/>
    <property type="match status" value="1"/>
</dbReference>
<dbReference type="InterPro" id="IPR000281">
    <property type="entry name" value="HTH_RpiR"/>
</dbReference>
<dbReference type="AlphaFoldDB" id="A0A502IQ83"/>
<dbReference type="GO" id="GO:0003700">
    <property type="term" value="F:DNA-binding transcription factor activity"/>
    <property type="evidence" value="ECO:0007669"/>
    <property type="project" value="InterPro"/>
</dbReference>
<proteinExistence type="predicted"/>